<dbReference type="EMBL" id="LT629973">
    <property type="protein sequence ID" value="SEH80194.1"/>
    <property type="molecule type" value="Genomic_DNA"/>
</dbReference>
<reference evidence="3" key="1">
    <citation type="submission" date="2016-09" db="EMBL/GenBank/DDBJ databases">
        <authorList>
            <person name="Koehorst J."/>
        </authorList>
    </citation>
    <scope>NUCLEOTIDE SEQUENCE [LARGE SCALE GENOMIC DNA]</scope>
</reference>
<dbReference type="KEGG" id="agl:PYTT_0858"/>
<feature type="transmembrane region" description="Helical" evidence="1">
    <location>
        <begin position="63"/>
        <end position="86"/>
    </location>
</feature>
<protein>
    <submittedName>
        <fullName evidence="2">Succinate dehydrogenase/fumarate reductase transmembrane subunit</fullName>
    </submittedName>
</protein>
<organism evidence="2 3">
    <name type="scientific">Akkermansia glycaniphila</name>
    <dbReference type="NCBI Taxonomy" id="1679444"/>
    <lineage>
        <taxon>Bacteria</taxon>
        <taxon>Pseudomonadati</taxon>
        <taxon>Verrucomicrobiota</taxon>
        <taxon>Verrucomicrobiia</taxon>
        <taxon>Verrucomicrobiales</taxon>
        <taxon>Akkermansiaceae</taxon>
        <taxon>Akkermansia</taxon>
    </lineage>
</organism>
<keyword evidence="3" id="KW-1185">Reference proteome</keyword>
<dbReference type="SUPFAM" id="SSF81343">
    <property type="entry name" value="Fumarate reductase respiratory complex transmembrane subunits"/>
    <property type="match status" value="1"/>
</dbReference>
<feature type="transmembrane region" description="Helical" evidence="1">
    <location>
        <begin position="205"/>
        <end position="233"/>
    </location>
</feature>
<accession>A0A1C7PD49</accession>
<dbReference type="InterPro" id="IPR034804">
    <property type="entry name" value="SQR/QFR_C/D"/>
</dbReference>
<dbReference type="STRING" id="1679444.PYTT_0858"/>
<gene>
    <name evidence="2" type="ORF">PYTT_0858</name>
</gene>
<feature type="transmembrane region" description="Helical" evidence="1">
    <location>
        <begin position="107"/>
        <end position="128"/>
    </location>
</feature>
<dbReference type="InterPro" id="IPR011138">
    <property type="entry name" value="Cytochrome_b-558"/>
</dbReference>
<dbReference type="Gene3D" id="1.20.1300.10">
    <property type="entry name" value="Fumarate reductase/succinate dehydrogenase, transmembrane subunit"/>
    <property type="match status" value="1"/>
</dbReference>
<dbReference type="GO" id="GO:0016020">
    <property type="term" value="C:membrane"/>
    <property type="evidence" value="ECO:0007669"/>
    <property type="project" value="InterPro"/>
</dbReference>
<feature type="transmembrane region" description="Helical" evidence="1">
    <location>
        <begin position="165"/>
        <end position="184"/>
    </location>
</feature>
<evidence type="ECO:0000313" key="3">
    <source>
        <dbReference type="Proteomes" id="UP000176204"/>
    </source>
</evidence>
<keyword evidence="1" id="KW-1133">Transmembrane helix</keyword>
<dbReference type="CDD" id="cd03498">
    <property type="entry name" value="SQR_TypeB_2_TM"/>
    <property type="match status" value="1"/>
</dbReference>
<feature type="transmembrane region" description="Helical" evidence="1">
    <location>
        <begin position="20"/>
        <end position="43"/>
    </location>
</feature>
<evidence type="ECO:0000313" key="2">
    <source>
        <dbReference type="EMBL" id="SEH80194.1"/>
    </source>
</evidence>
<dbReference type="AlphaFoldDB" id="A0A1C7PD49"/>
<dbReference type="NCBIfam" id="TIGR02046">
    <property type="entry name" value="sdhC_b558_fam"/>
    <property type="match status" value="1"/>
</dbReference>
<dbReference type="Proteomes" id="UP000176204">
    <property type="component" value="Chromosome I"/>
</dbReference>
<dbReference type="RefSeq" id="WP_067774815.1">
    <property type="nucleotide sequence ID" value="NZ_LIGX01000019.1"/>
</dbReference>
<keyword evidence="1" id="KW-0472">Membrane</keyword>
<evidence type="ECO:0000256" key="1">
    <source>
        <dbReference type="SAM" id="Phobius"/>
    </source>
</evidence>
<name>A0A1C7PD49_9BACT</name>
<proteinExistence type="predicted"/>
<keyword evidence="1 2" id="KW-0812">Transmembrane</keyword>
<sequence>MNAIVQTACKFVTSSIGRKILVALTGACLLLFLVGHLIGNLLIFGGPEYINSYAFGLHSMPAWMLWGIRLGLLVVALVHIVYTITLKLENNGARQQYEYKSTITATLSSRAMIWTGLMILCFLIFHLLQYTVRVGIPEVLVPLHPTNPDSILVFDCYGMIVKGFSNVWCSGFYIVAILFLFSHLRHGVQSVFQTLGLATRKVRSLWNIIAIAYAIVVCGGFISIPLAVLSGFLK</sequence>
<dbReference type="OrthoDB" id="9802842at2"/>